<dbReference type="GO" id="GO:0005829">
    <property type="term" value="C:cytosol"/>
    <property type="evidence" value="ECO:0007669"/>
    <property type="project" value="TreeGrafter"/>
</dbReference>
<dbReference type="HAMAP" id="MF_00003">
    <property type="entry name" value="RbfA"/>
    <property type="match status" value="1"/>
</dbReference>
<dbReference type="Proteomes" id="UP000095255">
    <property type="component" value="Unassembled WGS sequence"/>
</dbReference>
<dbReference type="PROSITE" id="PS01319">
    <property type="entry name" value="RBFA"/>
    <property type="match status" value="1"/>
</dbReference>
<comment type="caution">
    <text evidence="4">The sequence shown here is derived from an EMBL/GenBank/DDBJ whole genome shotgun (WGS) entry which is preliminary data.</text>
</comment>
<protein>
    <recommendedName>
        <fullName evidence="3">Ribosome-binding factor A</fullName>
    </recommendedName>
</protein>
<dbReference type="OrthoDB" id="307788at2"/>
<evidence type="ECO:0000256" key="3">
    <source>
        <dbReference type="HAMAP-Rule" id="MF_00003"/>
    </source>
</evidence>
<dbReference type="GO" id="GO:0030490">
    <property type="term" value="P:maturation of SSU-rRNA"/>
    <property type="evidence" value="ECO:0007669"/>
    <property type="project" value="UniProtKB-UniRule"/>
</dbReference>
<dbReference type="PANTHER" id="PTHR33515">
    <property type="entry name" value="RIBOSOME-BINDING FACTOR A, CHLOROPLASTIC-RELATED"/>
    <property type="match status" value="1"/>
</dbReference>
<keyword evidence="2 3" id="KW-0690">Ribosome biogenesis</keyword>
<dbReference type="InterPro" id="IPR000238">
    <property type="entry name" value="RbfA"/>
</dbReference>
<comment type="subcellular location">
    <subcellularLocation>
        <location evidence="3">Cytoplasm</location>
    </subcellularLocation>
</comment>
<reference evidence="4 5" key="1">
    <citation type="submission" date="2016-09" db="EMBL/GenBank/DDBJ databases">
        <title>Desulfuribacillus arsenicus sp. nov., an obligately anaerobic, dissimilatory arsenic- and antimonate-reducing bacterium isolated from anoxic sediments.</title>
        <authorList>
            <person name="Abin C.A."/>
            <person name="Hollibaugh J.T."/>
        </authorList>
    </citation>
    <scope>NUCLEOTIDE SEQUENCE [LARGE SCALE GENOMIC DNA]</scope>
    <source>
        <strain evidence="4 5">MLFW-2</strain>
    </source>
</reference>
<dbReference type="InterPro" id="IPR020053">
    <property type="entry name" value="Ribosome-bd_factorA_CS"/>
</dbReference>
<evidence type="ECO:0000313" key="4">
    <source>
        <dbReference type="EMBL" id="OEH85860.1"/>
    </source>
</evidence>
<evidence type="ECO:0000256" key="1">
    <source>
        <dbReference type="ARBA" id="ARBA00022490"/>
    </source>
</evidence>
<dbReference type="FunFam" id="3.30.300.20:FF:000009">
    <property type="entry name" value="Ribosome-binding factor A"/>
    <property type="match status" value="1"/>
</dbReference>
<organism evidence="4 5">
    <name type="scientific">Desulfuribacillus stibiiarsenatis</name>
    <dbReference type="NCBI Taxonomy" id="1390249"/>
    <lineage>
        <taxon>Bacteria</taxon>
        <taxon>Bacillati</taxon>
        <taxon>Bacillota</taxon>
        <taxon>Desulfuribacillia</taxon>
        <taxon>Desulfuribacillales</taxon>
        <taxon>Desulfuribacillaceae</taxon>
        <taxon>Desulfuribacillus</taxon>
    </lineage>
</organism>
<proteinExistence type="inferred from homology"/>
<comment type="subunit">
    <text evidence="3">Monomer. Binds 30S ribosomal subunits, but not 50S ribosomal subunits or 70S ribosomes.</text>
</comment>
<dbReference type="InterPro" id="IPR023799">
    <property type="entry name" value="RbfA_dom_sf"/>
</dbReference>
<comment type="similarity">
    <text evidence="3">Belongs to the RbfA family.</text>
</comment>
<name>A0A1E5L6T1_9FIRM</name>
<dbReference type="EMBL" id="MJAT01000012">
    <property type="protein sequence ID" value="OEH85860.1"/>
    <property type="molecule type" value="Genomic_DNA"/>
</dbReference>
<dbReference type="RefSeq" id="WP_069701943.1">
    <property type="nucleotide sequence ID" value="NZ_MJAT01000012.1"/>
</dbReference>
<evidence type="ECO:0000256" key="2">
    <source>
        <dbReference type="ARBA" id="ARBA00022517"/>
    </source>
</evidence>
<accession>A0A1E5L6T1</accession>
<gene>
    <name evidence="3" type="primary">rbfA</name>
    <name evidence="4" type="ORF">BHU72_03520</name>
</gene>
<dbReference type="SUPFAM" id="SSF89919">
    <property type="entry name" value="Ribosome-binding factor A, RbfA"/>
    <property type="match status" value="1"/>
</dbReference>
<comment type="function">
    <text evidence="3">One of several proteins that assist in the late maturation steps of the functional core of the 30S ribosomal subunit. Associates with free 30S ribosomal subunits (but not with 30S subunits that are part of 70S ribosomes or polysomes). Required for efficient processing of 16S rRNA. May interact with the 5'-terminal helix region of 16S rRNA.</text>
</comment>
<evidence type="ECO:0000313" key="5">
    <source>
        <dbReference type="Proteomes" id="UP000095255"/>
    </source>
</evidence>
<dbReference type="GO" id="GO:0043024">
    <property type="term" value="F:ribosomal small subunit binding"/>
    <property type="evidence" value="ECO:0007669"/>
    <property type="project" value="TreeGrafter"/>
</dbReference>
<dbReference type="InterPro" id="IPR015946">
    <property type="entry name" value="KH_dom-like_a/b"/>
</dbReference>
<dbReference type="STRING" id="1390249.BHU72_03520"/>
<dbReference type="Gene3D" id="3.30.300.20">
    <property type="match status" value="1"/>
</dbReference>
<dbReference type="Pfam" id="PF02033">
    <property type="entry name" value="RBFA"/>
    <property type="match status" value="1"/>
</dbReference>
<dbReference type="NCBIfam" id="TIGR00082">
    <property type="entry name" value="rbfA"/>
    <property type="match status" value="1"/>
</dbReference>
<dbReference type="AlphaFoldDB" id="A0A1E5L6T1"/>
<keyword evidence="1 3" id="KW-0963">Cytoplasm</keyword>
<keyword evidence="5" id="KW-1185">Reference proteome</keyword>
<dbReference type="PANTHER" id="PTHR33515:SF1">
    <property type="entry name" value="RIBOSOME-BINDING FACTOR A, CHLOROPLASTIC-RELATED"/>
    <property type="match status" value="1"/>
</dbReference>
<sequence>MGNVRNNKIAEQIKKEVSQLIQQEIKDPRIGFSTVTDVEVTGDVSQATIFISVLGNETQKEDSLKALKSAVGFIRREVGRRMRLRHTPEILFSFDNSIEYGSRIEKILSDIKSSSPGDTNDKY</sequence>